<dbReference type="Pfam" id="PF13473">
    <property type="entry name" value="Cupredoxin_1"/>
    <property type="match status" value="1"/>
</dbReference>
<dbReference type="OrthoDB" id="9800141at2"/>
<gene>
    <name evidence="3" type="ORF">E8M12_01210</name>
</gene>
<evidence type="ECO:0000259" key="2">
    <source>
        <dbReference type="Pfam" id="PF13473"/>
    </source>
</evidence>
<dbReference type="Gene3D" id="2.60.40.420">
    <property type="entry name" value="Cupredoxins - blue copper proteins"/>
    <property type="match status" value="1"/>
</dbReference>
<evidence type="ECO:0000256" key="1">
    <source>
        <dbReference type="SAM" id="Phobius"/>
    </source>
</evidence>
<feature type="domain" description="EfeO-type cupredoxin-like" evidence="2">
    <location>
        <begin position="12"/>
        <end position="112"/>
    </location>
</feature>
<keyword evidence="4" id="KW-1185">Reference proteome</keyword>
<dbReference type="EMBL" id="SWDB01000003">
    <property type="protein sequence ID" value="TKB47436.1"/>
    <property type="molecule type" value="Genomic_DNA"/>
</dbReference>
<keyword evidence="1" id="KW-1133">Transmembrane helix</keyword>
<reference evidence="3 4" key="1">
    <citation type="submission" date="2019-04" db="EMBL/GenBank/DDBJ databases">
        <title>Thalassotalea guangxiensis sp. nov., isolated from sediment of the coastal wetland.</title>
        <authorList>
            <person name="Zheng S."/>
            <person name="Zhang D."/>
        </authorList>
    </citation>
    <scope>NUCLEOTIDE SEQUENCE [LARGE SCALE GENOMIC DNA]</scope>
    <source>
        <strain evidence="3 4">ZS-4</strain>
    </source>
</reference>
<accession>A0A4U1BA84</accession>
<evidence type="ECO:0000313" key="3">
    <source>
        <dbReference type="EMBL" id="TKB47436.1"/>
    </source>
</evidence>
<dbReference type="InterPro" id="IPR028096">
    <property type="entry name" value="EfeO_Cupredoxin"/>
</dbReference>
<comment type="caution">
    <text evidence="3">The sequence shown here is derived from an EMBL/GenBank/DDBJ whole genome shotgun (WGS) entry which is preliminary data.</text>
</comment>
<sequence>MIMVNLLGLALIALIVWWFWLYQRHTYMSPTTEVTIDLADGVYHPDVIQVKANSTVKLKFLRTDPSPCSEILQIPSLNYSQQLNLDQITEVTIEDIPRGDHPFHCQMKMYNGLLQAV</sequence>
<dbReference type="Proteomes" id="UP000307999">
    <property type="component" value="Unassembled WGS sequence"/>
</dbReference>
<protein>
    <submittedName>
        <fullName evidence="3">Cupredoxin domain-containing protein</fullName>
    </submittedName>
</protein>
<keyword evidence="1" id="KW-0812">Transmembrane</keyword>
<keyword evidence="1" id="KW-0472">Membrane</keyword>
<dbReference type="InterPro" id="IPR008972">
    <property type="entry name" value="Cupredoxin"/>
</dbReference>
<organism evidence="3 4">
    <name type="scientific">Thalassotalea mangrovi</name>
    <dbReference type="NCBI Taxonomy" id="2572245"/>
    <lineage>
        <taxon>Bacteria</taxon>
        <taxon>Pseudomonadati</taxon>
        <taxon>Pseudomonadota</taxon>
        <taxon>Gammaproteobacteria</taxon>
        <taxon>Alteromonadales</taxon>
        <taxon>Colwelliaceae</taxon>
        <taxon>Thalassotalea</taxon>
    </lineage>
</organism>
<feature type="transmembrane region" description="Helical" evidence="1">
    <location>
        <begin position="6"/>
        <end position="22"/>
    </location>
</feature>
<dbReference type="RefSeq" id="WP_136734247.1">
    <property type="nucleotide sequence ID" value="NZ_SWDB01000003.1"/>
</dbReference>
<dbReference type="SUPFAM" id="SSF49503">
    <property type="entry name" value="Cupredoxins"/>
    <property type="match status" value="1"/>
</dbReference>
<proteinExistence type="predicted"/>
<name>A0A4U1BA84_9GAMM</name>
<evidence type="ECO:0000313" key="4">
    <source>
        <dbReference type="Proteomes" id="UP000307999"/>
    </source>
</evidence>
<dbReference type="AlphaFoldDB" id="A0A4U1BA84"/>